<dbReference type="Proteomes" id="UP001163835">
    <property type="component" value="Unassembled WGS sequence"/>
</dbReference>
<organism evidence="1 2">
    <name type="scientific">Lentinula aff. lateritia</name>
    <dbReference type="NCBI Taxonomy" id="2804960"/>
    <lineage>
        <taxon>Eukaryota</taxon>
        <taxon>Fungi</taxon>
        <taxon>Dikarya</taxon>
        <taxon>Basidiomycota</taxon>
        <taxon>Agaricomycotina</taxon>
        <taxon>Agaricomycetes</taxon>
        <taxon>Agaricomycetidae</taxon>
        <taxon>Agaricales</taxon>
        <taxon>Marasmiineae</taxon>
        <taxon>Omphalotaceae</taxon>
        <taxon>Lentinula</taxon>
    </lineage>
</organism>
<name>A0ACC1TNC5_9AGAR</name>
<comment type="caution">
    <text evidence="1">The sequence shown here is derived from an EMBL/GenBank/DDBJ whole genome shotgun (WGS) entry which is preliminary data.</text>
</comment>
<sequence length="443" mass="49790">MDKLPNEIVANICQHLQSDFAALAALSAVSSRLHLPVNEQLYKTVSDLALPTLALIEFHPSLTRPLFHVHHIHVSDQTSLAMFHAVLGNLIKHRDGHPILSLTIRFPTIELPVLFPNGVPPLYSTILRFSISCSCRNPTHFLKMMGSFWTASLTDLTLDFAHQLHPSSYDVIEQLFSDILQSCPSLASWDIRLPTKDLNPQPLRLQNLLDDTTFTFHNLIIFRILLPRTTLSFANFLLRHPKIKTFAFIISRYPTDHAPYLGSLDVLPVLKSFHGSLSTTFSLVGGIHRPLHSLVLSYPGHSLHEFHQLTHVLRATPTLRALEFAPVVGATLGEIRSVTKCCPSLVRFTCTVQASQFYDKPSDVEALYHVICNNLLNVNVVRVSFVPTNDVDFGLSHKHAIQKAYKSSHDFRGSSPGIQMLEGCYHTVIITFYDNIVLWDCEL</sequence>
<evidence type="ECO:0000313" key="1">
    <source>
        <dbReference type="EMBL" id="KAJ3806158.1"/>
    </source>
</evidence>
<dbReference type="EMBL" id="MU795467">
    <property type="protein sequence ID" value="KAJ3806158.1"/>
    <property type="molecule type" value="Genomic_DNA"/>
</dbReference>
<reference evidence="1" key="1">
    <citation type="submission" date="2022-09" db="EMBL/GenBank/DDBJ databases">
        <title>A Global Phylogenomic Analysis of the Shiitake Genus Lentinula.</title>
        <authorList>
            <consortium name="DOE Joint Genome Institute"/>
            <person name="Sierra-Patev S."/>
            <person name="Min B."/>
            <person name="Naranjo-Ortiz M."/>
            <person name="Looney B."/>
            <person name="Konkel Z."/>
            <person name="Slot J.C."/>
            <person name="Sakamoto Y."/>
            <person name="Steenwyk J.L."/>
            <person name="Rokas A."/>
            <person name="Carro J."/>
            <person name="Camarero S."/>
            <person name="Ferreira P."/>
            <person name="Molpeceres G."/>
            <person name="Ruiz-Duenas F.J."/>
            <person name="Serrano A."/>
            <person name="Henrissat B."/>
            <person name="Drula E."/>
            <person name="Hughes K.W."/>
            <person name="Mata J.L."/>
            <person name="Ishikawa N.K."/>
            <person name="Vargas-Isla R."/>
            <person name="Ushijima S."/>
            <person name="Smith C.A."/>
            <person name="Ahrendt S."/>
            <person name="Andreopoulos W."/>
            <person name="He G."/>
            <person name="Labutti K."/>
            <person name="Lipzen A."/>
            <person name="Ng V."/>
            <person name="Riley R."/>
            <person name="Sandor L."/>
            <person name="Barry K."/>
            <person name="Martinez A.T."/>
            <person name="Xiao Y."/>
            <person name="Gibbons J.G."/>
            <person name="Terashima K."/>
            <person name="Grigoriev I.V."/>
            <person name="Hibbett D.S."/>
        </authorList>
    </citation>
    <scope>NUCLEOTIDE SEQUENCE</scope>
    <source>
        <strain evidence="1">TMI1499</strain>
    </source>
</reference>
<protein>
    <submittedName>
        <fullName evidence="1">Uncharacterized protein</fullName>
    </submittedName>
</protein>
<gene>
    <name evidence="1" type="ORF">F5876DRAFT_80992</name>
</gene>
<proteinExistence type="predicted"/>
<accession>A0ACC1TNC5</accession>
<evidence type="ECO:0000313" key="2">
    <source>
        <dbReference type="Proteomes" id="UP001163835"/>
    </source>
</evidence>
<keyword evidence="2" id="KW-1185">Reference proteome</keyword>